<name>A0AAQ3L165_9LILI</name>
<proteinExistence type="predicted"/>
<dbReference type="PANTHER" id="PTHR33983:SF1">
    <property type="entry name" value="OS07G0185900 PROTEIN"/>
    <property type="match status" value="1"/>
</dbReference>
<accession>A0AAQ3L165</accession>
<dbReference type="AlphaFoldDB" id="A0AAQ3L165"/>
<dbReference type="Proteomes" id="UP001327560">
    <property type="component" value="Chromosome 8"/>
</dbReference>
<dbReference type="PANTHER" id="PTHR33983">
    <property type="entry name" value="OS07G0185900 PROTEIN"/>
    <property type="match status" value="1"/>
</dbReference>
<evidence type="ECO:0000313" key="2">
    <source>
        <dbReference type="Proteomes" id="UP001327560"/>
    </source>
</evidence>
<reference evidence="1 2" key="1">
    <citation type="submission" date="2023-10" db="EMBL/GenBank/DDBJ databases">
        <title>Chromosome-scale genome assembly provides insights into flower coloration mechanisms of Canna indica.</title>
        <authorList>
            <person name="Li C."/>
        </authorList>
    </citation>
    <scope>NUCLEOTIDE SEQUENCE [LARGE SCALE GENOMIC DNA]</scope>
    <source>
        <tissue evidence="1">Flower</tissue>
    </source>
</reference>
<gene>
    <name evidence="1" type="ORF">Cni_G27148</name>
</gene>
<protein>
    <submittedName>
        <fullName evidence="1">Uncharacterized protein</fullName>
    </submittedName>
</protein>
<organism evidence="1 2">
    <name type="scientific">Canna indica</name>
    <name type="common">Indian-shot</name>
    <dbReference type="NCBI Taxonomy" id="4628"/>
    <lineage>
        <taxon>Eukaryota</taxon>
        <taxon>Viridiplantae</taxon>
        <taxon>Streptophyta</taxon>
        <taxon>Embryophyta</taxon>
        <taxon>Tracheophyta</taxon>
        <taxon>Spermatophyta</taxon>
        <taxon>Magnoliopsida</taxon>
        <taxon>Liliopsida</taxon>
        <taxon>Zingiberales</taxon>
        <taxon>Cannaceae</taxon>
        <taxon>Canna</taxon>
    </lineage>
</organism>
<evidence type="ECO:0000313" key="1">
    <source>
        <dbReference type="EMBL" id="WOL18354.1"/>
    </source>
</evidence>
<dbReference type="EMBL" id="CP136897">
    <property type="protein sequence ID" value="WOL18354.1"/>
    <property type="molecule type" value="Genomic_DNA"/>
</dbReference>
<sequence>MAKYVELLDMGVRIAARFHSHCPQTARLYYKPPSTADVDSARLPAAADDVCGGLQASKELQVDAFFALRRRTGVGSGFESLETQGIILDTAF</sequence>
<keyword evidence="2" id="KW-1185">Reference proteome</keyword>